<gene>
    <name evidence="11" type="ORF">CUNI_LOCUS678</name>
</gene>
<evidence type="ECO:0000313" key="12">
    <source>
        <dbReference type="Proteomes" id="UP000678393"/>
    </source>
</evidence>
<evidence type="ECO:0000256" key="5">
    <source>
        <dbReference type="ARBA" id="ARBA00022588"/>
    </source>
</evidence>
<feature type="domain" description="Reelin" evidence="10">
    <location>
        <begin position="24"/>
        <end position="191"/>
    </location>
</feature>
<dbReference type="GO" id="GO:0045087">
    <property type="term" value="P:innate immune response"/>
    <property type="evidence" value="ECO:0007669"/>
    <property type="project" value="UniProtKB-KW"/>
</dbReference>
<comment type="caution">
    <text evidence="11">The sequence shown here is derived from an EMBL/GenBank/DDBJ whole genome shotgun (WGS) entry which is preliminary data.</text>
</comment>
<feature type="chain" id="PRO_5035891213" description="Reelin domain-containing protein" evidence="9">
    <location>
        <begin position="20"/>
        <end position="229"/>
    </location>
</feature>
<dbReference type="Pfam" id="PF02014">
    <property type="entry name" value="Reeler"/>
    <property type="match status" value="1"/>
</dbReference>
<keyword evidence="7" id="KW-0391">Immunity</keyword>
<evidence type="ECO:0000256" key="2">
    <source>
        <dbReference type="ARBA" id="ARBA00008501"/>
    </source>
</evidence>
<evidence type="ECO:0000313" key="11">
    <source>
        <dbReference type="EMBL" id="CAG5115120.1"/>
    </source>
</evidence>
<dbReference type="PANTHER" id="PTHR45828">
    <property type="entry name" value="CYTOCHROME B561/FERRIC REDUCTASE TRANSMEMBRANE"/>
    <property type="match status" value="1"/>
</dbReference>
<dbReference type="EMBL" id="CAJHNH020000076">
    <property type="protein sequence ID" value="CAG5115120.1"/>
    <property type="molecule type" value="Genomic_DNA"/>
</dbReference>
<organism evidence="11 12">
    <name type="scientific">Candidula unifasciata</name>
    <dbReference type="NCBI Taxonomy" id="100452"/>
    <lineage>
        <taxon>Eukaryota</taxon>
        <taxon>Metazoa</taxon>
        <taxon>Spiralia</taxon>
        <taxon>Lophotrochozoa</taxon>
        <taxon>Mollusca</taxon>
        <taxon>Gastropoda</taxon>
        <taxon>Heterobranchia</taxon>
        <taxon>Euthyneura</taxon>
        <taxon>Panpulmonata</taxon>
        <taxon>Eupulmonata</taxon>
        <taxon>Stylommatophora</taxon>
        <taxon>Helicina</taxon>
        <taxon>Helicoidea</taxon>
        <taxon>Geomitridae</taxon>
        <taxon>Candidula</taxon>
    </lineage>
</organism>
<keyword evidence="6 9" id="KW-0732">Signal</keyword>
<dbReference type="PANTHER" id="PTHR45828:SF9">
    <property type="entry name" value="CELL WALL INTEGRITY AND STRESS RESPONSE COMPONENT 4-LIKE-RELATED"/>
    <property type="match status" value="1"/>
</dbReference>
<proteinExistence type="inferred from homology"/>
<keyword evidence="8" id="KW-0044">Antibiotic</keyword>
<comment type="subcellular location">
    <subcellularLocation>
        <location evidence="1">Secreted</location>
    </subcellularLocation>
</comment>
<evidence type="ECO:0000259" key="10">
    <source>
        <dbReference type="PROSITE" id="PS51019"/>
    </source>
</evidence>
<keyword evidence="4" id="KW-0929">Antimicrobial</keyword>
<sequence>MLLTVTWVLCVTLLKTSWAFPSGAHSNTSNPMEAFSSYCTSGNFRPSHGNILAQSSPAPYNITVTSPAGNIYKPGQIVTITIEGTKTPNRKSFKGFFLQGDSTQASFAGDITCGDKGKKATFCGKSGATHVSAVVKDSIVCQWTPPDFQLGRVQFVATIVANFSTFWTGVKSSSTLLEDPTTMTYEEKSKQVREQMMRQFQQGASGLGSPAGQSPRAANPFAQMFAMGK</sequence>
<name>A0A8S3YJI7_9EUPU</name>
<evidence type="ECO:0000256" key="3">
    <source>
        <dbReference type="ARBA" id="ARBA00022525"/>
    </source>
</evidence>
<keyword evidence="12" id="KW-1185">Reference proteome</keyword>
<evidence type="ECO:0000256" key="4">
    <source>
        <dbReference type="ARBA" id="ARBA00022529"/>
    </source>
</evidence>
<comment type="similarity">
    <text evidence="2">Belongs to the insect defense protein family.</text>
</comment>
<keyword evidence="3" id="KW-0964">Secreted</keyword>
<dbReference type="GO" id="GO:0005576">
    <property type="term" value="C:extracellular region"/>
    <property type="evidence" value="ECO:0007669"/>
    <property type="project" value="UniProtKB-SubCell"/>
</dbReference>
<protein>
    <recommendedName>
        <fullName evidence="10">Reelin domain-containing protein</fullName>
    </recommendedName>
</protein>
<dbReference type="OrthoDB" id="2419613at2759"/>
<dbReference type="Gene3D" id="2.60.40.4060">
    <property type="entry name" value="Reeler domain"/>
    <property type="match status" value="1"/>
</dbReference>
<dbReference type="GO" id="GO:0042742">
    <property type="term" value="P:defense response to bacterium"/>
    <property type="evidence" value="ECO:0007669"/>
    <property type="project" value="UniProtKB-KW"/>
</dbReference>
<keyword evidence="5" id="KW-0399">Innate immunity</keyword>
<evidence type="ECO:0000256" key="7">
    <source>
        <dbReference type="ARBA" id="ARBA00022859"/>
    </source>
</evidence>
<dbReference type="CDD" id="cd08544">
    <property type="entry name" value="Reeler"/>
    <property type="match status" value="1"/>
</dbReference>
<dbReference type="AlphaFoldDB" id="A0A8S3YJI7"/>
<accession>A0A8S3YJI7</accession>
<evidence type="ECO:0000256" key="1">
    <source>
        <dbReference type="ARBA" id="ARBA00004613"/>
    </source>
</evidence>
<evidence type="ECO:0000256" key="9">
    <source>
        <dbReference type="SAM" id="SignalP"/>
    </source>
</evidence>
<evidence type="ECO:0000256" key="6">
    <source>
        <dbReference type="ARBA" id="ARBA00022729"/>
    </source>
</evidence>
<dbReference type="Proteomes" id="UP000678393">
    <property type="component" value="Unassembled WGS sequence"/>
</dbReference>
<dbReference type="InterPro" id="IPR002861">
    <property type="entry name" value="Reeler_dom"/>
</dbReference>
<feature type="signal peptide" evidence="9">
    <location>
        <begin position="1"/>
        <end position="19"/>
    </location>
</feature>
<dbReference type="GO" id="GO:0016020">
    <property type="term" value="C:membrane"/>
    <property type="evidence" value="ECO:0007669"/>
    <property type="project" value="TreeGrafter"/>
</dbReference>
<dbReference type="InterPro" id="IPR042307">
    <property type="entry name" value="Reeler_sf"/>
</dbReference>
<dbReference type="PROSITE" id="PS51019">
    <property type="entry name" value="REELIN"/>
    <property type="match status" value="1"/>
</dbReference>
<evidence type="ECO:0000256" key="8">
    <source>
        <dbReference type="ARBA" id="ARBA00023022"/>
    </source>
</evidence>
<reference evidence="11" key="1">
    <citation type="submission" date="2021-04" db="EMBL/GenBank/DDBJ databases">
        <authorList>
            <consortium name="Molecular Ecology Group"/>
        </authorList>
    </citation>
    <scope>NUCLEOTIDE SEQUENCE</scope>
</reference>
<dbReference type="InterPro" id="IPR051237">
    <property type="entry name" value="Ferric-chelate_Red/DefProt"/>
</dbReference>